<feature type="region of interest" description="Disordered" evidence="1">
    <location>
        <begin position="43"/>
        <end position="80"/>
    </location>
</feature>
<dbReference type="InterPro" id="IPR011701">
    <property type="entry name" value="MFS"/>
</dbReference>
<reference evidence="3" key="1">
    <citation type="submission" date="2019-11" db="EMBL/GenBank/DDBJ databases">
        <title>Leishmania tarentolae CDS.</title>
        <authorList>
            <person name="Goto Y."/>
            <person name="Yamagishi J."/>
        </authorList>
    </citation>
    <scope>NUCLEOTIDE SEQUENCE [LARGE SCALE GENOMIC DNA]</scope>
    <source>
        <strain evidence="3">Parrot Tar II</strain>
    </source>
</reference>
<sequence length="660" mass="70531">MASHVADVTSPFALCLSLSLSSSLPLFSVATLLRPAKQQMDVGKVGGGATSRPSTAVTPTTRSLRRQGPVVTVEPPTSSPSSRWLSSHSPNVLCTMWFYFLDGSCYSMWAMQLLPVFLFTTSSSIITVSTSASVCSVAQLLGALIAACVADRQPRQRAIRAGAGCAVIALTVFAYAFWTSRVWLILCAQALWGLYTGITSTSVEALFADSVPQGQRTVIYNIKWVIQTVCYVVGYGSAALLFFWWGNSWDPKRVRVVMTLGVMVHPIALAPLCWLQDSNAVQEDDDDITRNTAQPNTVVVDVASAAEPSGTVVTATEKDAVESSVHASLESTTQKSTGANSVMAAGSAGVGLPHVPTDGVRLRLTDPLPLNTSETLKRESGDGSGGGVRERVSTTGHCAFREDPSAPLNRSFSSLQPQEQQKPTVTLCSDGEGVPWVPRLIGNMRHSRWHGLASVPYWMCFVDLLLAIGSGMSVPYFPLFFASDREINPASLNSIYIASTLLTAVTSLCLPWLIHTCGLGRVPAAMGVRLVGTAALFMLTISTELSDIIAFFLCRNALMNSVFGVTRSVIMDCVAKDSRAKWSALESVSLVSWSGSAMLGGYIAKQHGYRCTFLVTAVLQLMATLLMIPAALGARALDVPLSNAQQVVEGVRLTDSPTTP</sequence>
<evidence type="ECO:0000256" key="2">
    <source>
        <dbReference type="SAM" id="Phobius"/>
    </source>
</evidence>
<keyword evidence="2" id="KW-0472">Membrane</keyword>
<dbReference type="Pfam" id="PF07690">
    <property type="entry name" value="MFS_1"/>
    <property type="match status" value="1"/>
</dbReference>
<feature type="region of interest" description="Disordered" evidence="1">
    <location>
        <begin position="364"/>
        <end position="391"/>
    </location>
</feature>
<evidence type="ECO:0000313" key="4">
    <source>
        <dbReference type="Proteomes" id="UP000419144"/>
    </source>
</evidence>
<evidence type="ECO:0000313" key="3">
    <source>
        <dbReference type="EMBL" id="GET87276.1"/>
    </source>
</evidence>
<keyword evidence="2" id="KW-0812">Transmembrane</keyword>
<protein>
    <submittedName>
        <fullName evidence="3">Uncharacterized protein</fullName>
    </submittedName>
</protein>
<keyword evidence="2" id="KW-1133">Transmembrane helix</keyword>
<feature type="transmembrane region" description="Helical" evidence="2">
    <location>
        <begin position="12"/>
        <end position="33"/>
    </location>
</feature>
<feature type="compositionally biased region" description="Polar residues" evidence="1">
    <location>
        <begin position="51"/>
        <end position="62"/>
    </location>
</feature>
<feature type="transmembrane region" description="Helical" evidence="2">
    <location>
        <begin position="526"/>
        <end position="553"/>
    </location>
</feature>
<dbReference type="AlphaFoldDB" id="A0A640KC56"/>
<dbReference type="CDD" id="cd06174">
    <property type="entry name" value="MFS"/>
    <property type="match status" value="1"/>
</dbReference>
<feature type="compositionally biased region" description="Low complexity" evidence="1">
    <location>
        <begin position="69"/>
        <end position="80"/>
    </location>
</feature>
<dbReference type="OrthoDB" id="541403at2759"/>
<feature type="transmembrane region" description="Helical" evidence="2">
    <location>
        <begin position="611"/>
        <end position="632"/>
    </location>
</feature>
<proteinExistence type="predicted"/>
<feature type="transmembrane region" description="Helical" evidence="2">
    <location>
        <begin position="455"/>
        <end position="474"/>
    </location>
</feature>
<dbReference type="PANTHER" id="PTHR23525:SF1">
    <property type="entry name" value="NODULIN-LIKE DOMAIN-CONTAINING PROTEIN"/>
    <property type="match status" value="1"/>
</dbReference>
<dbReference type="VEuPathDB" id="TriTrypDB:LtaPh_1508800"/>
<feature type="transmembrane region" description="Helical" evidence="2">
    <location>
        <begin position="494"/>
        <end position="514"/>
    </location>
</feature>
<dbReference type="SUPFAM" id="SSF103473">
    <property type="entry name" value="MFS general substrate transporter"/>
    <property type="match status" value="1"/>
</dbReference>
<dbReference type="EMBL" id="BLBS01000019">
    <property type="protein sequence ID" value="GET87276.1"/>
    <property type="molecule type" value="Genomic_DNA"/>
</dbReference>
<feature type="transmembrane region" description="Helical" evidence="2">
    <location>
        <begin position="158"/>
        <end position="177"/>
    </location>
</feature>
<keyword evidence="4" id="KW-1185">Reference proteome</keyword>
<gene>
    <name evidence="3" type="ORF">LtaPh_1508800</name>
</gene>
<dbReference type="Gene3D" id="1.20.1250.20">
    <property type="entry name" value="MFS general substrate transporter like domains"/>
    <property type="match status" value="2"/>
</dbReference>
<feature type="transmembrane region" description="Helical" evidence="2">
    <location>
        <begin position="587"/>
        <end position="604"/>
    </location>
</feature>
<feature type="transmembrane region" description="Helical" evidence="2">
    <location>
        <begin position="97"/>
        <end position="119"/>
    </location>
</feature>
<feature type="transmembrane region" description="Helical" evidence="2">
    <location>
        <begin position="224"/>
        <end position="245"/>
    </location>
</feature>
<dbReference type="InterPro" id="IPR036259">
    <property type="entry name" value="MFS_trans_sf"/>
</dbReference>
<evidence type="ECO:0000256" key="1">
    <source>
        <dbReference type="SAM" id="MobiDB-lite"/>
    </source>
</evidence>
<dbReference type="PANTHER" id="PTHR23525">
    <property type="entry name" value="TRANSPORTER, PUTATIVE-RELATED"/>
    <property type="match status" value="1"/>
</dbReference>
<comment type="caution">
    <text evidence="3">The sequence shown here is derived from an EMBL/GenBank/DDBJ whole genome shotgun (WGS) entry which is preliminary data.</text>
</comment>
<dbReference type="GO" id="GO:0022857">
    <property type="term" value="F:transmembrane transporter activity"/>
    <property type="evidence" value="ECO:0007669"/>
    <property type="project" value="InterPro"/>
</dbReference>
<organism evidence="3 4">
    <name type="scientific">Leishmania tarentolae</name>
    <name type="common">Sauroleishmania tarentolae</name>
    <dbReference type="NCBI Taxonomy" id="5689"/>
    <lineage>
        <taxon>Eukaryota</taxon>
        <taxon>Discoba</taxon>
        <taxon>Euglenozoa</taxon>
        <taxon>Kinetoplastea</taxon>
        <taxon>Metakinetoplastina</taxon>
        <taxon>Trypanosomatida</taxon>
        <taxon>Trypanosomatidae</taxon>
        <taxon>Leishmaniinae</taxon>
        <taxon>Leishmania</taxon>
        <taxon>lizard Leishmania</taxon>
    </lineage>
</organism>
<dbReference type="Proteomes" id="UP000419144">
    <property type="component" value="Unassembled WGS sequence"/>
</dbReference>
<name>A0A640KC56_LEITA</name>
<accession>A0A640KC56</accession>
<feature type="transmembrane region" description="Helical" evidence="2">
    <location>
        <begin position="125"/>
        <end position="146"/>
    </location>
</feature>